<sequence>MDIEKEQKVILNLGTWSVGRIAVVFILGFILIANLDLEKHKLLYIILGMSLLLEAFTITQNNLSGTLSPDLSKGMRYALLFIMFMLGFGLILFTGWIAYLVSDDLIDACIVCWNSL</sequence>
<keyword evidence="1" id="KW-0812">Transmembrane</keyword>
<evidence type="ECO:0000313" key="2">
    <source>
        <dbReference type="EMBL" id="RHX84692.1"/>
    </source>
</evidence>
<feature type="transmembrane region" description="Helical" evidence="1">
    <location>
        <begin position="79"/>
        <end position="101"/>
    </location>
</feature>
<organism evidence="2 3">
    <name type="scientific">Leptospira stimsonii</name>
    <dbReference type="NCBI Taxonomy" id="2202203"/>
    <lineage>
        <taxon>Bacteria</taxon>
        <taxon>Pseudomonadati</taxon>
        <taxon>Spirochaetota</taxon>
        <taxon>Spirochaetia</taxon>
        <taxon>Leptospirales</taxon>
        <taxon>Leptospiraceae</taxon>
        <taxon>Leptospira</taxon>
    </lineage>
</organism>
<name>A0A396YNC1_9LEPT</name>
<gene>
    <name evidence="2" type="ORF">DLM75_21980</name>
</gene>
<dbReference type="Proteomes" id="UP000265798">
    <property type="component" value="Unassembled WGS sequence"/>
</dbReference>
<evidence type="ECO:0000313" key="3">
    <source>
        <dbReference type="Proteomes" id="UP000265798"/>
    </source>
</evidence>
<keyword evidence="1" id="KW-1133">Transmembrane helix</keyword>
<dbReference type="RefSeq" id="WP_118970661.1">
    <property type="nucleotide sequence ID" value="NZ_QHCT01000011.1"/>
</dbReference>
<protein>
    <submittedName>
        <fullName evidence="2">Uncharacterized protein</fullName>
    </submittedName>
</protein>
<dbReference type="AlphaFoldDB" id="A0A396YNC1"/>
<comment type="caution">
    <text evidence="2">The sequence shown here is derived from an EMBL/GenBank/DDBJ whole genome shotgun (WGS) entry which is preliminary data.</text>
</comment>
<feature type="transmembrane region" description="Helical" evidence="1">
    <location>
        <begin position="16"/>
        <end position="35"/>
    </location>
</feature>
<reference evidence="3" key="1">
    <citation type="submission" date="2018-05" db="EMBL/GenBank/DDBJ databases">
        <title>Leptospira yasudae sp. nov. and Leptospira stimsonii sp. nov., two pathogenic species of the genus Leptospira isolated from environmental sources.</title>
        <authorList>
            <person name="Casanovas-Massana A."/>
            <person name="Hamond C."/>
            <person name="Santos L.A."/>
            <person name="Hacker K.P."/>
            <person name="Balassiano I."/>
            <person name="Medeiros M.A."/>
            <person name="Reis M.G."/>
            <person name="Ko A.I."/>
            <person name="Wunder E.A."/>
        </authorList>
    </citation>
    <scope>NUCLEOTIDE SEQUENCE [LARGE SCALE GENOMIC DNA]</scope>
    <source>
        <strain evidence="3">Yale</strain>
    </source>
</reference>
<proteinExistence type="predicted"/>
<accession>A0A396YNC1</accession>
<keyword evidence="1" id="KW-0472">Membrane</keyword>
<evidence type="ECO:0000256" key="1">
    <source>
        <dbReference type="SAM" id="Phobius"/>
    </source>
</evidence>
<dbReference type="EMBL" id="QHCT01000011">
    <property type="protein sequence ID" value="RHX84692.1"/>
    <property type="molecule type" value="Genomic_DNA"/>
</dbReference>
<feature type="transmembrane region" description="Helical" evidence="1">
    <location>
        <begin position="42"/>
        <end position="59"/>
    </location>
</feature>